<dbReference type="OrthoDB" id="249246at2"/>
<dbReference type="EMBL" id="RHHN01000084">
    <property type="protein sequence ID" value="RNB48822.1"/>
    <property type="molecule type" value="Genomic_DNA"/>
</dbReference>
<protein>
    <recommendedName>
        <fullName evidence="5">DUF1795 domain-containing protein</fullName>
    </recommendedName>
</protein>
<comment type="caution">
    <text evidence="2">The sequence shown here is derived from an EMBL/GenBank/DDBJ whole genome shotgun (WGS) entry which is preliminary data.</text>
</comment>
<sequence length="199" mass="22952">MEHRDEKILALLNESEKASVPLNICTGPVRVGSRFYEFEQQGFWDNKVCLFIPKEFEDMPDHLRAVKYPYQQRPQIIKSDETGGINFTLSRVDQDLQDQWVKQLTAGMKATIKKTNPANVFYTDGVEMVEGKQVGYFEFKSPALDGFLYHLMFFLALEGKMVMGTFCCPFAEYGEWREIAFQVMRTVSVTEENEGEEQG</sequence>
<dbReference type="Proteomes" id="UP000276178">
    <property type="component" value="Unassembled WGS sequence"/>
</dbReference>
<gene>
    <name evidence="1" type="ORF">BAG01nite_28990</name>
    <name evidence="2" type="ORF">EB820_22920</name>
</gene>
<evidence type="ECO:0000313" key="1">
    <source>
        <dbReference type="EMBL" id="GED26797.1"/>
    </source>
</evidence>
<accession>A0A3M8ACH7</accession>
<evidence type="ECO:0000313" key="4">
    <source>
        <dbReference type="Proteomes" id="UP000317180"/>
    </source>
</evidence>
<organism evidence="2 3">
    <name type="scientific">Brevibacillus agri</name>
    <dbReference type="NCBI Taxonomy" id="51101"/>
    <lineage>
        <taxon>Bacteria</taxon>
        <taxon>Bacillati</taxon>
        <taxon>Bacillota</taxon>
        <taxon>Bacilli</taxon>
        <taxon>Bacillales</taxon>
        <taxon>Paenibacillaceae</taxon>
        <taxon>Brevibacillus</taxon>
    </lineage>
</organism>
<evidence type="ECO:0000313" key="2">
    <source>
        <dbReference type="EMBL" id="RNB48822.1"/>
    </source>
</evidence>
<evidence type="ECO:0000313" key="3">
    <source>
        <dbReference type="Proteomes" id="UP000276178"/>
    </source>
</evidence>
<dbReference type="GeneID" id="82813085"/>
<evidence type="ECO:0008006" key="5">
    <source>
        <dbReference type="Google" id="ProtNLM"/>
    </source>
</evidence>
<keyword evidence="4" id="KW-1185">Reference proteome</keyword>
<dbReference type="Proteomes" id="UP000317180">
    <property type="component" value="Unassembled WGS sequence"/>
</dbReference>
<dbReference type="RefSeq" id="WP_007781762.1">
    <property type="nucleotide sequence ID" value="NZ_BJOD01000028.1"/>
</dbReference>
<dbReference type="EMBL" id="BJOD01000028">
    <property type="protein sequence ID" value="GED26797.1"/>
    <property type="molecule type" value="Genomic_DNA"/>
</dbReference>
<proteinExistence type="predicted"/>
<dbReference type="AlphaFoldDB" id="A0A3M8ACH7"/>
<reference evidence="1 4" key="2">
    <citation type="submission" date="2019-06" db="EMBL/GenBank/DDBJ databases">
        <title>Whole genome shotgun sequence of Brevibacillus agri NBRC 15538.</title>
        <authorList>
            <person name="Hosoyama A."/>
            <person name="Uohara A."/>
            <person name="Ohji S."/>
            <person name="Ichikawa N."/>
        </authorList>
    </citation>
    <scope>NUCLEOTIDE SEQUENCE [LARGE SCALE GENOMIC DNA]</scope>
    <source>
        <strain evidence="1 4">NBRC 15538</strain>
    </source>
</reference>
<reference evidence="2 3" key="1">
    <citation type="submission" date="2018-10" db="EMBL/GenBank/DDBJ databases">
        <title>Phylogenomics of Brevibacillus.</title>
        <authorList>
            <person name="Dunlap C."/>
        </authorList>
    </citation>
    <scope>NUCLEOTIDE SEQUENCE [LARGE SCALE GENOMIC DNA]</scope>
    <source>
        <strain evidence="2 3">NRRL NRS 1219</strain>
    </source>
</reference>
<name>A0A3M8ACH7_9BACL</name>